<keyword evidence="1" id="KW-0408">Iron</keyword>
<gene>
    <name evidence="3" type="ORF">CRU91_03490</name>
</gene>
<proteinExistence type="predicted"/>
<dbReference type="InterPro" id="IPR007167">
    <property type="entry name" value="Fe-transptr_FeoA-like"/>
</dbReference>
<feature type="domain" description="Ferrous iron transporter FeoA-like" evidence="2">
    <location>
        <begin position="1"/>
        <end position="73"/>
    </location>
</feature>
<reference evidence="3 4" key="1">
    <citation type="submission" date="2017-10" db="EMBL/GenBank/DDBJ databases">
        <title>Genomics of the genus Arcobacter.</title>
        <authorList>
            <person name="Perez-Cataluna A."/>
            <person name="Figueras M.J."/>
        </authorList>
    </citation>
    <scope>NUCLEOTIDE SEQUENCE [LARGE SCALE GENOMIC DNA]</scope>
    <source>
        <strain evidence="3 4">CECT 9230</strain>
    </source>
</reference>
<dbReference type="PANTHER" id="PTHR42954">
    <property type="entry name" value="FE(2+) TRANSPORT PROTEIN A"/>
    <property type="match status" value="1"/>
</dbReference>
<evidence type="ECO:0000313" key="3">
    <source>
        <dbReference type="EMBL" id="RBQ29673.1"/>
    </source>
</evidence>
<dbReference type="PANTHER" id="PTHR42954:SF2">
    <property type="entry name" value="FE(2+) TRANSPORT PROTEIN A"/>
    <property type="match status" value="1"/>
</dbReference>
<comment type="caution">
    <text evidence="3">The sequence shown here is derived from an EMBL/GenBank/DDBJ whole genome shotgun (WGS) entry which is preliminary data.</text>
</comment>
<evidence type="ECO:0000256" key="1">
    <source>
        <dbReference type="ARBA" id="ARBA00023004"/>
    </source>
</evidence>
<evidence type="ECO:0000313" key="4">
    <source>
        <dbReference type="Proteomes" id="UP000252669"/>
    </source>
</evidence>
<dbReference type="AlphaFoldDB" id="A0A366MUX8"/>
<keyword evidence="4" id="KW-1185">Reference proteome</keyword>
<evidence type="ECO:0000259" key="2">
    <source>
        <dbReference type="SMART" id="SM00899"/>
    </source>
</evidence>
<dbReference type="Gene3D" id="2.30.30.90">
    <property type="match status" value="1"/>
</dbReference>
<dbReference type="SMART" id="SM00899">
    <property type="entry name" value="FeoA"/>
    <property type="match status" value="1"/>
</dbReference>
<accession>A0A366MUX8</accession>
<dbReference type="InterPro" id="IPR008988">
    <property type="entry name" value="Transcriptional_repressor_C"/>
</dbReference>
<dbReference type="InterPro" id="IPR038157">
    <property type="entry name" value="FeoA_core_dom"/>
</dbReference>
<dbReference type="EMBL" id="PDKB01000004">
    <property type="protein sequence ID" value="RBQ29673.1"/>
    <property type="molecule type" value="Genomic_DNA"/>
</dbReference>
<protein>
    <submittedName>
        <fullName evidence="3">Ferrous iron transport protein A</fullName>
    </submittedName>
</protein>
<dbReference type="OrthoDB" id="9811076at2"/>
<dbReference type="Pfam" id="PF04023">
    <property type="entry name" value="FeoA"/>
    <property type="match status" value="1"/>
</dbReference>
<dbReference type="GO" id="GO:0046914">
    <property type="term" value="F:transition metal ion binding"/>
    <property type="evidence" value="ECO:0007669"/>
    <property type="project" value="InterPro"/>
</dbReference>
<dbReference type="Proteomes" id="UP000252669">
    <property type="component" value="Unassembled WGS sequence"/>
</dbReference>
<dbReference type="RefSeq" id="WP_113893423.1">
    <property type="nucleotide sequence ID" value="NZ_CP182882.1"/>
</dbReference>
<organism evidence="3 4">
    <name type="scientific">Aliarcobacter vitoriensis</name>
    <dbReference type="NCBI Taxonomy" id="2011099"/>
    <lineage>
        <taxon>Bacteria</taxon>
        <taxon>Pseudomonadati</taxon>
        <taxon>Campylobacterota</taxon>
        <taxon>Epsilonproteobacteria</taxon>
        <taxon>Campylobacterales</taxon>
        <taxon>Arcobacteraceae</taxon>
        <taxon>Aliarcobacter</taxon>
    </lineage>
</organism>
<dbReference type="SUPFAM" id="SSF50037">
    <property type="entry name" value="C-terminal domain of transcriptional repressors"/>
    <property type="match status" value="1"/>
</dbReference>
<name>A0A366MUX8_9BACT</name>
<sequence>MLLNEVKEKSKVKVIKLNAQGKLLYKLLDMGFVEGTILEIIREAPLYDPMELKIHNYNLTLRKSEANLIEIEMI</sequence>
<dbReference type="InterPro" id="IPR052713">
    <property type="entry name" value="FeoA"/>
</dbReference>